<name>A0A318LUH7_9PSEU</name>
<dbReference type="Pfam" id="PF03663">
    <property type="entry name" value="Glyco_hydro_76"/>
    <property type="match status" value="1"/>
</dbReference>
<gene>
    <name evidence="1" type="ORF">BA062_01030</name>
</gene>
<keyword evidence="2" id="KW-1185">Reference proteome</keyword>
<protein>
    <submittedName>
        <fullName evidence="1">Fructose-bisphosphate aldolase</fullName>
    </submittedName>
</protein>
<accession>A0A318LUH7</accession>
<dbReference type="GO" id="GO:0005975">
    <property type="term" value="P:carbohydrate metabolic process"/>
    <property type="evidence" value="ECO:0007669"/>
    <property type="project" value="InterPro"/>
</dbReference>
<dbReference type="AlphaFoldDB" id="A0A318LUH7"/>
<reference evidence="1 2" key="1">
    <citation type="submission" date="2016-07" db="EMBL/GenBank/DDBJ databases">
        <title>Draft genome sequence of Prauserella sp. YIM 121212, isolated from alkaline soil.</title>
        <authorList>
            <person name="Ruckert C."/>
            <person name="Albersmeier A."/>
            <person name="Jiang C.-L."/>
            <person name="Jiang Y."/>
            <person name="Kalinowski J."/>
            <person name="Schneider O."/>
            <person name="Winkler A."/>
            <person name="Zotchev S.B."/>
        </authorList>
    </citation>
    <scope>NUCLEOTIDE SEQUENCE [LARGE SCALE GENOMIC DNA]</scope>
    <source>
        <strain evidence="1 2">YIM 121212</strain>
    </source>
</reference>
<dbReference type="Proteomes" id="UP000247892">
    <property type="component" value="Unassembled WGS sequence"/>
</dbReference>
<sequence length="331" mass="35960">MPWSERAAEAERAVCARHLARVWGLPGTVLGLPAWPPAGRQRLHRPWHYWWNAHLLDCLADAQLRAPGPERPVTIARLVRSIRLRNRGRWTKDYYDDMAWLALALQRIGEREPVRILLGAVWEGWSVDAGGGIRWRIGDSFKNAPTNGPAAIAFARAGELEKARKLFAWLENRLVDPDTGLVHDGVRADTGECVEEIFTYCQGVFLGSCLELSEVEAAERTVRAVAAHLAPGGVLRGQGGGDGGLFAGILARYLALAAIRLPKGPAADVAAELVLDSASACWRGAAPAEHGPLFGPEWTEKVELPPKGPARDLSVQLGAWLLLEAAAVLDP</sequence>
<evidence type="ECO:0000313" key="2">
    <source>
        <dbReference type="Proteomes" id="UP000247892"/>
    </source>
</evidence>
<organism evidence="1 2">
    <name type="scientific">Prauserella flavalba</name>
    <dbReference type="NCBI Taxonomy" id="1477506"/>
    <lineage>
        <taxon>Bacteria</taxon>
        <taxon>Bacillati</taxon>
        <taxon>Actinomycetota</taxon>
        <taxon>Actinomycetes</taxon>
        <taxon>Pseudonocardiales</taxon>
        <taxon>Pseudonocardiaceae</taxon>
        <taxon>Prauserella</taxon>
    </lineage>
</organism>
<dbReference type="InterPro" id="IPR005198">
    <property type="entry name" value="Glyco_hydro_76"/>
</dbReference>
<dbReference type="RefSeq" id="WP_110334106.1">
    <property type="nucleotide sequence ID" value="NZ_MASU01000001.1"/>
</dbReference>
<dbReference type="PANTHER" id="PTHR47791:SF3">
    <property type="entry name" value="MEIOTICALLY UP-REGULATED GENE 191 PROTEIN"/>
    <property type="match status" value="1"/>
</dbReference>
<comment type="caution">
    <text evidence="1">The sequence shown here is derived from an EMBL/GenBank/DDBJ whole genome shotgun (WGS) entry which is preliminary data.</text>
</comment>
<evidence type="ECO:0000313" key="1">
    <source>
        <dbReference type="EMBL" id="PXY38373.1"/>
    </source>
</evidence>
<dbReference type="Gene3D" id="1.50.10.20">
    <property type="match status" value="1"/>
</dbReference>
<dbReference type="SUPFAM" id="SSF48208">
    <property type="entry name" value="Six-hairpin glycosidases"/>
    <property type="match status" value="1"/>
</dbReference>
<dbReference type="InterPro" id="IPR053169">
    <property type="entry name" value="MUG_Protein"/>
</dbReference>
<proteinExistence type="predicted"/>
<dbReference type="EMBL" id="MASU01000001">
    <property type="protein sequence ID" value="PXY38373.1"/>
    <property type="molecule type" value="Genomic_DNA"/>
</dbReference>
<dbReference type="OrthoDB" id="2505409at2"/>
<dbReference type="InterPro" id="IPR008928">
    <property type="entry name" value="6-hairpin_glycosidase_sf"/>
</dbReference>
<dbReference type="PANTHER" id="PTHR47791">
    <property type="entry name" value="MEIOTICALLY UP-REGULATED GENE 191 PROTEIN"/>
    <property type="match status" value="1"/>
</dbReference>